<dbReference type="Proteomes" id="UP000823842">
    <property type="component" value="Unassembled WGS sequence"/>
</dbReference>
<feature type="transmembrane region" description="Helical" evidence="1">
    <location>
        <begin position="12"/>
        <end position="33"/>
    </location>
</feature>
<feature type="non-terminal residue" evidence="2">
    <location>
        <position position="1"/>
    </location>
</feature>
<proteinExistence type="predicted"/>
<dbReference type="AlphaFoldDB" id="A0A9D2RWU5"/>
<comment type="caution">
    <text evidence="2">The sequence shown here is derived from an EMBL/GenBank/DDBJ whole genome shotgun (WGS) entry which is preliminary data.</text>
</comment>
<gene>
    <name evidence="2" type="ORF">IAA06_12735</name>
</gene>
<keyword evidence="1" id="KW-0472">Membrane</keyword>
<protein>
    <submittedName>
        <fullName evidence="2">Uncharacterized protein</fullName>
    </submittedName>
</protein>
<evidence type="ECO:0000313" key="3">
    <source>
        <dbReference type="Proteomes" id="UP000823842"/>
    </source>
</evidence>
<name>A0A9D2RWU5_9FIRM</name>
<reference evidence="2" key="1">
    <citation type="journal article" date="2021" name="PeerJ">
        <title>Extensive microbial diversity within the chicken gut microbiome revealed by metagenomics and culture.</title>
        <authorList>
            <person name="Gilroy R."/>
            <person name="Ravi A."/>
            <person name="Getino M."/>
            <person name="Pursley I."/>
            <person name="Horton D.L."/>
            <person name="Alikhan N.F."/>
            <person name="Baker D."/>
            <person name="Gharbi K."/>
            <person name="Hall N."/>
            <person name="Watson M."/>
            <person name="Adriaenssens E.M."/>
            <person name="Foster-Nyarko E."/>
            <person name="Jarju S."/>
            <person name="Secka A."/>
            <person name="Antonio M."/>
            <person name="Oren A."/>
            <person name="Chaudhuri R.R."/>
            <person name="La Ragione R."/>
            <person name="Hildebrand F."/>
            <person name="Pallen M.J."/>
        </authorList>
    </citation>
    <scope>NUCLEOTIDE SEQUENCE</scope>
    <source>
        <strain evidence="2">ChiSjej1B19-5720</strain>
    </source>
</reference>
<accession>A0A9D2RWU5</accession>
<evidence type="ECO:0000256" key="1">
    <source>
        <dbReference type="SAM" id="Phobius"/>
    </source>
</evidence>
<keyword evidence="1" id="KW-1133">Transmembrane helix</keyword>
<feature type="transmembrane region" description="Helical" evidence="1">
    <location>
        <begin position="39"/>
        <end position="55"/>
    </location>
</feature>
<organism evidence="2 3">
    <name type="scientific">Candidatus Blautia faecavium</name>
    <dbReference type="NCBI Taxonomy" id="2838487"/>
    <lineage>
        <taxon>Bacteria</taxon>
        <taxon>Bacillati</taxon>
        <taxon>Bacillota</taxon>
        <taxon>Clostridia</taxon>
        <taxon>Lachnospirales</taxon>
        <taxon>Lachnospiraceae</taxon>
        <taxon>Blautia</taxon>
    </lineage>
</organism>
<evidence type="ECO:0000313" key="2">
    <source>
        <dbReference type="EMBL" id="HJB29637.1"/>
    </source>
</evidence>
<sequence>RRIQMKVIVNKTKTIFSGFIVIFMGGFGIYYLVNSMYPEGPVFLVIAAVFAWLFFRNASTVTITPKSVTRSFFGLGKKEVPWTEIKELGLIGENVFNRKKNKTGHKYIYFSPKEMTAKERFDMIVKWPPKEMLYMEYQEKNLEYTMAIWGKDLKTYNVEDLFPNTEEVPRRY</sequence>
<dbReference type="EMBL" id="DWYZ01000237">
    <property type="protein sequence ID" value="HJB29637.1"/>
    <property type="molecule type" value="Genomic_DNA"/>
</dbReference>
<keyword evidence="1" id="KW-0812">Transmembrane</keyword>
<reference evidence="2" key="2">
    <citation type="submission" date="2021-04" db="EMBL/GenBank/DDBJ databases">
        <authorList>
            <person name="Gilroy R."/>
        </authorList>
    </citation>
    <scope>NUCLEOTIDE SEQUENCE</scope>
    <source>
        <strain evidence="2">ChiSjej1B19-5720</strain>
    </source>
</reference>